<name>A0A7W4W8Q8_9GAMM</name>
<dbReference type="Proteomes" id="UP000535937">
    <property type="component" value="Unassembled WGS sequence"/>
</dbReference>
<dbReference type="AlphaFoldDB" id="A0A7W4W8Q8"/>
<dbReference type="EMBL" id="JACHWZ010000002">
    <property type="protein sequence ID" value="MBB3059777.1"/>
    <property type="molecule type" value="Genomic_DNA"/>
</dbReference>
<accession>A0A7W4W8Q8</accession>
<sequence>MYIASALPQGAELVVLSYQETLRLAMVGLSTHASASDCVSPD</sequence>
<evidence type="ECO:0000313" key="2">
    <source>
        <dbReference type="Proteomes" id="UP000535937"/>
    </source>
</evidence>
<organism evidence="1 2">
    <name type="scientific">Microbulbifer rhizosphaerae</name>
    <dbReference type="NCBI Taxonomy" id="1562603"/>
    <lineage>
        <taxon>Bacteria</taxon>
        <taxon>Pseudomonadati</taxon>
        <taxon>Pseudomonadota</taxon>
        <taxon>Gammaproteobacteria</taxon>
        <taxon>Cellvibrionales</taxon>
        <taxon>Microbulbiferaceae</taxon>
        <taxon>Microbulbifer</taxon>
    </lineage>
</organism>
<evidence type="ECO:0000313" key="1">
    <source>
        <dbReference type="EMBL" id="MBB3059777.1"/>
    </source>
</evidence>
<comment type="caution">
    <text evidence="1">The sequence shown here is derived from an EMBL/GenBank/DDBJ whole genome shotgun (WGS) entry which is preliminary data.</text>
</comment>
<protein>
    <submittedName>
        <fullName evidence="1">Uncharacterized protein</fullName>
    </submittedName>
</protein>
<keyword evidence="2" id="KW-1185">Reference proteome</keyword>
<gene>
    <name evidence="1" type="ORF">FHS09_000585</name>
</gene>
<dbReference type="RefSeq" id="WP_281383056.1">
    <property type="nucleotide sequence ID" value="NZ_JACHWZ010000002.1"/>
</dbReference>
<proteinExistence type="predicted"/>
<reference evidence="1 2" key="1">
    <citation type="submission" date="2020-08" db="EMBL/GenBank/DDBJ databases">
        <title>Genomic Encyclopedia of Type Strains, Phase III (KMG-III): the genomes of soil and plant-associated and newly described type strains.</title>
        <authorList>
            <person name="Whitman W."/>
        </authorList>
    </citation>
    <scope>NUCLEOTIDE SEQUENCE [LARGE SCALE GENOMIC DNA]</scope>
    <source>
        <strain evidence="1 2">CECT 8799</strain>
    </source>
</reference>